<keyword evidence="4" id="KW-0804">Transcription</keyword>
<proteinExistence type="inferred from homology"/>
<keyword evidence="7" id="KW-1185">Reference proteome</keyword>
<reference evidence="7" key="1">
    <citation type="journal article" date="2019" name="Int. J. Syst. Evol. Microbiol.">
        <title>The Global Catalogue of Microorganisms (GCM) 10K type strain sequencing project: providing services to taxonomists for standard genome sequencing and annotation.</title>
        <authorList>
            <consortium name="The Broad Institute Genomics Platform"/>
            <consortium name="The Broad Institute Genome Sequencing Center for Infectious Disease"/>
            <person name="Wu L."/>
            <person name="Ma J."/>
        </authorList>
    </citation>
    <scope>NUCLEOTIDE SEQUENCE [LARGE SCALE GENOMIC DNA]</scope>
    <source>
        <strain evidence="7">JCM 17933</strain>
    </source>
</reference>
<keyword evidence="3" id="KW-0238">DNA-binding</keyword>
<dbReference type="Pfam" id="PF03466">
    <property type="entry name" value="LysR_substrate"/>
    <property type="match status" value="1"/>
</dbReference>
<protein>
    <submittedName>
        <fullName evidence="6">LysR family transcriptional regulator</fullName>
    </submittedName>
</protein>
<comment type="similarity">
    <text evidence="1">Belongs to the LysR transcriptional regulatory family.</text>
</comment>
<dbReference type="Gene3D" id="1.10.10.10">
    <property type="entry name" value="Winged helix-like DNA-binding domain superfamily/Winged helix DNA-binding domain"/>
    <property type="match status" value="1"/>
</dbReference>
<evidence type="ECO:0000313" key="7">
    <source>
        <dbReference type="Proteomes" id="UP001500503"/>
    </source>
</evidence>
<dbReference type="Proteomes" id="UP001500503">
    <property type="component" value="Unassembled WGS sequence"/>
</dbReference>
<evidence type="ECO:0000256" key="4">
    <source>
        <dbReference type="ARBA" id="ARBA00023163"/>
    </source>
</evidence>
<dbReference type="SUPFAM" id="SSF46785">
    <property type="entry name" value="Winged helix' DNA-binding domain"/>
    <property type="match status" value="1"/>
</dbReference>
<organism evidence="6 7">
    <name type="scientific">Actinoallomurus oryzae</name>
    <dbReference type="NCBI Taxonomy" id="502180"/>
    <lineage>
        <taxon>Bacteria</taxon>
        <taxon>Bacillati</taxon>
        <taxon>Actinomycetota</taxon>
        <taxon>Actinomycetes</taxon>
        <taxon>Streptosporangiales</taxon>
        <taxon>Thermomonosporaceae</taxon>
        <taxon>Actinoallomurus</taxon>
    </lineage>
</organism>
<evidence type="ECO:0000256" key="1">
    <source>
        <dbReference type="ARBA" id="ARBA00009437"/>
    </source>
</evidence>
<dbReference type="Pfam" id="PF00126">
    <property type="entry name" value="HTH_1"/>
    <property type="match status" value="1"/>
</dbReference>
<dbReference type="PANTHER" id="PTHR30346">
    <property type="entry name" value="TRANSCRIPTIONAL DUAL REGULATOR HCAR-RELATED"/>
    <property type="match status" value="1"/>
</dbReference>
<evidence type="ECO:0000256" key="3">
    <source>
        <dbReference type="ARBA" id="ARBA00023125"/>
    </source>
</evidence>
<evidence type="ECO:0000256" key="2">
    <source>
        <dbReference type="ARBA" id="ARBA00023015"/>
    </source>
</evidence>
<feature type="domain" description="HTH lysR-type" evidence="5">
    <location>
        <begin position="2"/>
        <end position="59"/>
    </location>
</feature>
<accession>A0ABP8QA99</accession>
<dbReference type="InterPro" id="IPR036388">
    <property type="entry name" value="WH-like_DNA-bd_sf"/>
</dbReference>
<dbReference type="RefSeq" id="WP_345467011.1">
    <property type="nucleotide sequence ID" value="NZ_BAABHF010000024.1"/>
</dbReference>
<sequence length="315" mass="34163">MLDVRRLWILREVSRRGSFTAAAQALAYTPSAISQQIAAFERELGTRLVERGARGVSLTEPGRLLVSQAESVFHQLDSIEKELRAFAGLESGLLRLGWFATAGSTLVARSIAAFRVRYPGIELDLFQGDPDECVAGLRAGEINLALVYQFEMEPPLPDDIEQLDLVDDPLHIGLPLGHPLADRDSIGLADLADEHWIQGVRHGPTLEVLPEACREVGFEPVVALRTDDRTVVEGLVAAAAGVALIPQLTVPTVRTDVVVRPLDTKALSRKIRVALAPASYRSPAALAMLSVLKSVCAELKDEAARRLTSGRGRTE</sequence>
<dbReference type="SUPFAM" id="SSF53850">
    <property type="entry name" value="Periplasmic binding protein-like II"/>
    <property type="match status" value="1"/>
</dbReference>
<evidence type="ECO:0000313" key="6">
    <source>
        <dbReference type="EMBL" id="GAA4499332.1"/>
    </source>
</evidence>
<dbReference type="Gene3D" id="3.40.190.290">
    <property type="match status" value="1"/>
</dbReference>
<name>A0ABP8QA99_9ACTN</name>
<dbReference type="EMBL" id="BAABHF010000024">
    <property type="protein sequence ID" value="GAA4499332.1"/>
    <property type="molecule type" value="Genomic_DNA"/>
</dbReference>
<dbReference type="PANTHER" id="PTHR30346:SF29">
    <property type="entry name" value="LYSR SUBSTRATE-BINDING"/>
    <property type="match status" value="1"/>
</dbReference>
<gene>
    <name evidence="6" type="ORF">GCM10023191_046000</name>
</gene>
<evidence type="ECO:0000259" key="5">
    <source>
        <dbReference type="PROSITE" id="PS50931"/>
    </source>
</evidence>
<dbReference type="InterPro" id="IPR036390">
    <property type="entry name" value="WH_DNA-bd_sf"/>
</dbReference>
<comment type="caution">
    <text evidence="6">The sequence shown here is derived from an EMBL/GenBank/DDBJ whole genome shotgun (WGS) entry which is preliminary data.</text>
</comment>
<dbReference type="InterPro" id="IPR005119">
    <property type="entry name" value="LysR_subst-bd"/>
</dbReference>
<dbReference type="PROSITE" id="PS50931">
    <property type="entry name" value="HTH_LYSR"/>
    <property type="match status" value="1"/>
</dbReference>
<keyword evidence="2" id="KW-0805">Transcription regulation</keyword>
<dbReference type="InterPro" id="IPR000847">
    <property type="entry name" value="LysR_HTH_N"/>
</dbReference>